<dbReference type="Proteomes" id="UP000324222">
    <property type="component" value="Unassembled WGS sequence"/>
</dbReference>
<evidence type="ECO:0000313" key="1">
    <source>
        <dbReference type="EMBL" id="MPC34635.1"/>
    </source>
</evidence>
<reference evidence="1 2" key="1">
    <citation type="submission" date="2019-05" db="EMBL/GenBank/DDBJ databases">
        <title>Another draft genome of Portunus trituberculatus and its Hox gene families provides insights of decapod evolution.</title>
        <authorList>
            <person name="Jeong J.-H."/>
            <person name="Song I."/>
            <person name="Kim S."/>
            <person name="Choi T."/>
            <person name="Kim D."/>
            <person name="Ryu S."/>
            <person name="Kim W."/>
        </authorList>
    </citation>
    <scope>NUCLEOTIDE SEQUENCE [LARGE SCALE GENOMIC DNA]</scope>
    <source>
        <tissue evidence="1">Muscle</tissue>
    </source>
</reference>
<gene>
    <name evidence="1" type="ORF">E2C01_028031</name>
</gene>
<accession>A0A5B7EMJ2</accession>
<name>A0A5B7EMJ2_PORTR</name>
<dbReference type="EMBL" id="VSRR010003096">
    <property type="protein sequence ID" value="MPC34635.1"/>
    <property type="molecule type" value="Genomic_DNA"/>
</dbReference>
<sequence>MLPSRALARRVYLRPSRFVVPS</sequence>
<keyword evidence="2" id="KW-1185">Reference proteome</keyword>
<organism evidence="1 2">
    <name type="scientific">Portunus trituberculatus</name>
    <name type="common">Swimming crab</name>
    <name type="synonym">Neptunus trituberculatus</name>
    <dbReference type="NCBI Taxonomy" id="210409"/>
    <lineage>
        <taxon>Eukaryota</taxon>
        <taxon>Metazoa</taxon>
        <taxon>Ecdysozoa</taxon>
        <taxon>Arthropoda</taxon>
        <taxon>Crustacea</taxon>
        <taxon>Multicrustacea</taxon>
        <taxon>Malacostraca</taxon>
        <taxon>Eumalacostraca</taxon>
        <taxon>Eucarida</taxon>
        <taxon>Decapoda</taxon>
        <taxon>Pleocyemata</taxon>
        <taxon>Brachyura</taxon>
        <taxon>Eubrachyura</taxon>
        <taxon>Portunoidea</taxon>
        <taxon>Portunidae</taxon>
        <taxon>Portuninae</taxon>
        <taxon>Portunus</taxon>
    </lineage>
</organism>
<comment type="caution">
    <text evidence="1">The sequence shown here is derived from an EMBL/GenBank/DDBJ whole genome shotgun (WGS) entry which is preliminary data.</text>
</comment>
<protein>
    <submittedName>
        <fullName evidence="1">Uncharacterized protein</fullName>
    </submittedName>
</protein>
<evidence type="ECO:0000313" key="2">
    <source>
        <dbReference type="Proteomes" id="UP000324222"/>
    </source>
</evidence>
<proteinExistence type="predicted"/>
<dbReference type="AlphaFoldDB" id="A0A5B7EMJ2"/>